<evidence type="ECO:0000313" key="4">
    <source>
        <dbReference type="EMBL" id="MFD2113819.1"/>
    </source>
</evidence>
<dbReference type="InterPro" id="IPR051829">
    <property type="entry name" value="Multiheme_Cytochr_ET"/>
</dbReference>
<dbReference type="Gene3D" id="1.10.1130.10">
    <property type="entry name" value="Flavocytochrome C3, Chain A"/>
    <property type="match status" value="2"/>
</dbReference>
<keyword evidence="5" id="KW-1185">Reference proteome</keyword>
<dbReference type="PANTHER" id="PTHR35038">
    <property type="entry name" value="DISSIMILATORY SULFITE REDUCTASE SIRA"/>
    <property type="match status" value="1"/>
</dbReference>
<dbReference type="Proteomes" id="UP001597337">
    <property type="component" value="Unassembled WGS sequence"/>
</dbReference>
<sequence length="339" mass="36574">MSIYSLLVPARAGGRLAAATVLALLAVSCSPSHQGTVPDESNSAHPGTEVDLMNQDSTYIGEKACLECHAHANEHASMGKHLKAFRSNPRTPAQTEMCEACHGPGSKHADDSLNRSLIIGYTRDWGTPVAVQNAQCQTCHKGGGQMHWTSSAHDRAGVACSDCHNPMVKNSLNGALVRSTVSETCFNCHQQQRADFHKRSHMPLPEGKMSCVDCHNPHGSSTSPLLKGDSVNDVCYTCHAEKRGPFIWEHAPVRENCANCHLPHGSNNEKLLVAPRPWLCQQCHDASIGHPGQLFNNSQTAASALIGGAQSQRVIGRSCQNCHTQVHGSNHPSGARWQR</sequence>
<name>A0ABW4YE50_9GAMM</name>
<dbReference type="InterPro" id="IPR036280">
    <property type="entry name" value="Multihaem_cyt_sf"/>
</dbReference>
<evidence type="ECO:0000259" key="3">
    <source>
        <dbReference type="Pfam" id="PF09699"/>
    </source>
</evidence>
<keyword evidence="1 2" id="KW-0732">Signal</keyword>
<dbReference type="NCBIfam" id="TIGR01905">
    <property type="entry name" value="paired_CXXCH_1"/>
    <property type="match status" value="2"/>
</dbReference>
<reference evidence="5" key="1">
    <citation type="journal article" date="2019" name="Int. J. Syst. Evol. Microbiol.">
        <title>The Global Catalogue of Microorganisms (GCM) 10K type strain sequencing project: providing services to taxonomists for standard genome sequencing and annotation.</title>
        <authorList>
            <consortium name="The Broad Institute Genomics Platform"/>
            <consortium name="The Broad Institute Genome Sequencing Center for Infectious Disease"/>
            <person name="Wu L."/>
            <person name="Ma J."/>
        </authorList>
    </citation>
    <scope>NUCLEOTIDE SEQUENCE [LARGE SCALE GENOMIC DNA]</scope>
    <source>
        <strain evidence="5">KACC 12597</strain>
    </source>
</reference>
<feature type="chain" id="PRO_5045182926" evidence="2">
    <location>
        <begin position="35"/>
        <end position="339"/>
    </location>
</feature>
<feature type="signal peptide" evidence="2">
    <location>
        <begin position="1"/>
        <end position="34"/>
    </location>
</feature>
<comment type="caution">
    <text evidence="4">The sequence shown here is derived from an EMBL/GenBank/DDBJ whole genome shotgun (WGS) entry which is preliminary data.</text>
</comment>
<gene>
    <name evidence="4" type="ORF">ACFSJC_18380</name>
</gene>
<dbReference type="PANTHER" id="PTHR35038:SF6">
    <property type="entry name" value="SURFACE LOCALIZED DECAHEME CYTOCHROME C LIPOPROTEIN"/>
    <property type="match status" value="1"/>
</dbReference>
<protein>
    <submittedName>
        <fullName evidence="4">DmsE family decaheme c-type cytochrome</fullName>
    </submittedName>
</protein>
<dbReference type="EMBL" id="JBHUHX010000059">
    <property type="protein sequence ID" value="MFD2113819.1"/>
    <property type="molecule type" value="Genomic_DNA"/>
</dbReference>
<dbReference type="RefSeq" id="WP_386028654.1">
    <property type="nucleotide sequence ID" value="NZ_JBHUHX010000059.1"/>
</dbReference>
<dbReference type="InterPro" id="IPR020015">
    <property type="entry name" value="Decahaem_cyt-c_DmsE"/>
</dbReference>
<evidence type="ECO:0000256" key="2">
    <source>
        <dbReference type="SAM" id="SignalP"/>
    </source>
</evidence>
<organism evidence="4 5">
    <name type="scientific">Thiorhodococcus fuscus</name>
    <dbReference type="NCBI Taxonomy" id="527200"/>
    <lineage>
        <taxon>Bacteria</taxon>
        <taxon>Pseudomonadati</taxon>
        <taxon>Pseudomonadota</taxon>
        <taxon>Gammaproteobacteria</taxon>
        <taxon>Chromatiales</taxon>
        <taxon>Chromatiaceae</taxon>
        <taxon>Thiorhodococcus</taxon>
    </lineage>
</organism>
<feature type="domain" description="Doubled CXXCH motif" evidence="3">
    <location>
        <begin position="250"/>
        <end position="286"/>
    </location>
</feature>
<accession>A0ABW4YE50</accession>
<dbReference type="Gene3D" id="3.90.10.10">
    <property type="entry name" value="Cytochrome C3"/>
    <property type="match status" value="1"/>
</dbReference>
<feature type="domain" description="Doubled CXXCH motif" evidence="3">
    <location>
        <begin position="159"/>
        <end position="193"/>
    </location>
</feature>
<proteinExistence type="predicted"/>
<dbReference type="Pfam" id="PF09699">
    <property type="entry name" value="Paired_CXXCH_1"/>
    <property type="match status" value="3"/>
</dbReference>
<dbReference type="SUPFAM" id="SSF48695">
    <property type="entry name" value="Multiheme cytochromes"/>
    <property type="match status" value="1"/>
</dbReference>
<dbReference type="InterPro" id="IPR010177">
    <property type="entry name" value="Paired_CXXCH_1"/>
</dbReference>
<feature type="domain" description="Doubled CXXCH motif" evidence="3">
    <location>
        <begin position="201"/>
        <end position="243"/>
    </location>
</feature>
<evidence type="ECO:0000256" key="1">
    <source>
        <dbReference type="ARBA" id="ARBA00022729"/>
    </source>
</evidence>
<evidence type="ECO:0000313" key="5">
    <source>
        <dbReference type="Proteomes" id="UP001597337"/>
    </source>
</evidence>
<dbReference type="NCBIfam" id="TIGR03508">
    <property type="entry name" value="decahem_SO"/>
    <property type="match status" value="1"/>
</dbReference>